<proteinExistence type="predicted"/>
<accession>A0A1G9Q2G6</accession>
<dbReference type="STRING" id="192904.SAMN04488514_104255"/>
<sequence length="196" mass="22867">MASSEKLQKAFTLFDEANKQDPNVEVWQGKEYAKELLYAMRMTEKLNEFAPDASEALQLTARCQHICRWEIPRESYEMNRTGYLKWRQDLKKFHAKKASEILEKVGYDQDIIAQVSFLLEKKQLKKNEETQTLEDVICLVFLEYYFDSFAQKYTEVKLIDILQKTWCKMSEDGHSAAHRLPLSPSTKALVSKALQG</sequence>
<dbReference type="Pfam" id="PF13875">
    <property type="entry name" value="DUF4202"/>
    <property type="match status" value="1"/>
</dbReference>
<dbReference type="RefSeq" id="WP_089888732.1">
    <property type="nucleotide sequence ID" value="NZ_FNGV01000004.1"/>
</dbReference>
<evidence type="ECO:0008006" key="3">
    <source>
        <dbReference type="Google" id="ProtNLM"/>
    </source>
</evidence>
<evidence type="ECO:0000313" key="1">
    <source>
        <dbReference type="EMBL" id="SDM04687.1"/>
    </source>
</evidence>
<dbReference type="EMBL" id="FNGV01000004">
    <property type="protein sequence ID" value="SDM04687.1"/>
    <property type="molecule type" value="Genomic_DNA"/>
</dbReference>
<keyword evidence="2" id="KW-1185">Reference proteome</keyword>
<dbReference type="AlphaFoldDB" id="A0A1G9Q2G6"/>
<organism evidence="1 2">
    <name type="scientific">Kriegella aquimaris</name>
    <dbReference type="NCBI Taxonomy" id="192904"/>
    <lineage>
        <taxon>Bacteria</taxon>
        <taxon>Pseudomonadati</taxon>
        <taxon>Bacteroidota</taxon>
        <taxon>Flavobacteriia</taxon>
        <taxon>Flavobacteriales</taxon>
        <taxon>Flavobacteriaceae</taxon>
        <taxon>Kriegella</taxon>
    </lineage>
</organism>
<name>A0A1G9Q2G6_9FLAO</name>
<gene>
    <name evidence="1" type="ORF">SAMN04488514_104255</name>
</gene>
<dbReference type="PANTHER" id="PTHR41729:SF1">
    <property type="entry name" value="GLUTAMYL-TRNA SYNTHETASE"/>
    <property type="match status" value="1"/>
</dbReference>
<dbReference type="InterPro" id="IPR025255">
    <property type="entry name" value="DUF4202"/>
</dbReference>
<reference evidence="1 2" key="1">
    <citation type="submission" date="2016-10" db="EMBL/GenBank/DDBJ databases">
        <authorList>
            <person name="de Groot N.N."/>
        </authorList>
    </citation>
    <scope>NUCLEOTIDE SEQUENCE [LARGE SCALE GENOMIC DNA]</scope>
    <source>
        <strain evidence="1 2">DSM 19886</strain>
    </source>
</reference>
<dbReference type="Proteomes" id="UP000199440">
    <property type="component" value="Unassembled WGS sequence"/>
</dbReference>
<dbReference type="PANTHER" id="PTHR41729">
    <property type="entry name" value="GLUTAMYL-TRNA SYNTHETASE"/>
    <property type="match status" value="1"/>
</dbReference>
<evidence type="ECO:0000313" key="2">
    <source>
        <dbReference type="Proteomes" id="UP000199440"/>
    </source>
</evidence>
<protein>
    <recommendedName>
        <fullName evidence="3">DUF4202 domain-containing protein</fullName>
    </recommendedName>
</protein>
<dbReference type="OrthoDB" id="9799165at2"/>